<dbReference type="CDD" id="cd03360">
    <property type="entry name" value="LbH_AT_putative"/>
    <property type="match status" value="1"/>
</dbReference>
<dbReference type="InterPro" id="IPR011004">
    <property type="entry name" value="Trimer_LpxA-like_sf"/>
</dbReference>
<evidence type="ECO:0000313" key="9">
    <source>
        <dbReference type="EMBL" id="PIQ89405.1"/>
    </source>
</evidence>
<name>A0A2H0M104_9BACT</name>
<evidence type="ECO:0000256" key="7">
    <source>
        <dbReference type="RuleBase" id="RU004508"/>
    </source>
</evidence>
<dbReference type="Gene3D" id="3.40.50.20">
    <property type="match status" value="1"/>
</dbReference>
<gene>
    <name evidence="9" type="ORF">COV72_03420</name>
</gene>
<dbReference type="NCBIfam" id="TIGR03570">
    <property type="entry name" value="NeuD_NnaD"/>
    <property type="match status" value="1"/>
</dbReference>
<dbReference type="PANTHER" id="PTHR30244:SF9">
    <property type="entry name" value="PROTEIN RV3402C"/>
    <property type="match status" value="1"/>
</dbReference>
<dbReference type="AlphaFoldDB" id="A0A2H0M104"/>
<dbReference type="GO" id="GO:0030170">
    <property type="term" value="F:pyridoxal phosphate binding"/>
    <property type="evidence" value="ECO:0007669"/>
    <property type="project" value="TreeGrafter"/>
</dbReference>
<dbReference type="InterPro" id="IPR015422">
    <property type="entry name" value="PyrdxlP-dep_Trfase_small"/>
</dbReference>
<dbReference type="SUPFAM" id="SSF53383">
    <property type="entry name" value="PLP-dependent transferases"/>
    <property type="match status" value="1"/>
</dbReference>
<feature type="active site" description="Proton acceptor" evidence="5">
    <location>
        <position position="145"/>
    </location>
</feature>
<dbReference type="InterPro" id="IPR000653">
    <property type="entry name" value="DegT/StrS_aminotransferase"/>
</dbReference>
<dbReference type="Proteomes" id="UP000229641">
    <property type="component" value="Unassembled WGS sequence"/>
</dbReference>
<dbReference type="InterPro" id="IPR020019">
    <property type="entry name" value="AcTrfase_PglD-like"/>
</dbReference>
<dbReference type="PANTHER" id="PTHR30244">
    <property type="entry name" value="TRANSAMINASE"/>
    <property type="match status" value="1"/>
</dbReference>
<evidence type="ECO:0000256" key="3">
    <source>
        <dbReference type="ARBA" id="ARBA00022898"/>
    </source>
</evidence>
<dbReference type="SUPFAM" id="SSF51161">
    <property type="entry name" value="Trimeric LpxA-like enzymes"/>
    <property type="match status" value="1"/>
</dbReference>
<feature type="binding site" evidence="6">
    <location>
        <position position="78"/>
    </location>
    <ligand>
        <name>substrate</name>
    </ligand>
</feature>
<dbReference type="GO" id="GO:0000271">
    <property type="term" value="P:polysaccharide biosynthetic process"/>
    <property type="evidence" value="ECO:0007669"/>
    <property type="project" value="TreeGrafter"/>
</dbReference>
<dbReference type="Gene3D" id="3.40.640.10">
    <property type="entry name" value="Type I PLP-dependent aspartate aminotransferase-like (Major domain)"/>
    <property type="match status" value="1"/>
</dbReference>
<feature type="domain" description="PglD N-terminal" evidence="8">
    <location>
        <begin position="9"/>
        <end position="88"/>
    </location>
</feature>
<dbReference type="EMBL" id="PCWA01000045">
    <property type="protein sequence ID" value="PIQ89405.1"/>
    <property type="molecule type" value="Genomic_DNA"/>
</dbReference>
<evidence type="ECO:0000256" key="1">
    <source>
        <dbReference type="ARBA" id="ARBA00022679"/>
    </source>
</evidence>
<sequence>MITKKKKQKIVIIGARIDGHAGVVLDALQSIGGYKVIGFIDNARNLQDSLINGIPVLGLTDDLGRMKINADYVHIAIGDNAARGRLFNLLKKRNLKIATIIHPSATVSKRAVIGEGSFIGARAVIGNNVIIDKVNIINTGAIVEHDTKLGFSVYFGQGAKTEARVKIDDFCFIGLGAAVLPDIHIGSAALIGPGAIVDKDLPEKSTVIKYGEKKHTKNIYVEANPDVSIADKIYVAQPTLPDYPLLDGRFRDIAKSLLLSNFAKYSKELEAELRKRLSVKAALTFPNATSALMLVLKAMNLTGEVILPSFTFSATGHAVVWNGLMPVFADIDPDTFNISPEDVERKITAKTSAILAVHIFGNPADVEKLEAIAKKHNLKLIFDSAHALGSRYKDKPIGSFGDAECFSFSGTKVITSAEGGAVTSNDKKFMEKLSLGRNYGSGSNYDCQFIGLNGKMSEFHAAIALEGMPLLDKFVRMRNDLVNLYRKRLSEIPGIIFQHIKDGRVSTFKDFSIVINRRKFGMGRDELAERLSAEGIFTKKYFHPPLHKMAAYRAIKHRAEKLSNTEFLSNNILCLPIYSHMTVDTLEKICYAIYRVRKPNKH</sequence>
<organism evidence="9 10">
    <name type="scientific">Candidatus Ghiorseimicrobium undicola</name>
    <dbReference type="NCBI Taxonomy" id="1974746"/>
    <lineage>
        <taxon>Bacteria</taxon>
        <taxon>Pseudomonadati</taxon>
        <taxon>Candidatus Omnitrophota</taxon>
        <taxon>Candidatus Ghiorseimicrobium</taxon>
    </lineage>
</organism>
<evidence type="ECO:0000259" key="8">
    <source>
        <dbReference type="Pfam" id="PF17836"/>
    </source>
</evidence>
<dbReference type="InterPro" id="IPR015421">
    <property type="entry name" value="PyrdxlP-dep_Trfase_major"/>
</dbReference>
<comment type="caution">
    <text evidence="9">The sequence shown here is derived from an EMBL/GenBank/DDBJ whole genome shotgun (WGS) entry which is preliminary data.</text>
</comment>
<dbReference type="Gene3D" id="2.160.10.10">
    <property type="entry name" value="Hexapeptide repeat proteins"/>
    <property type="match status" value="1"/>
</dbReference>
<dbReference type="InterPro" id="IPR041561">
    <property type="entry name" value="PglD_N"/>
</dbReference>
<dbReference type="CDD" id="cd00616">
    <property type="entry name" value="AHBA_syn"/>
    <property type="match status" value="1"/>
</dbReference>
<keyword evidence="1" id="KW-0808">Transferase</keyword>
<dbReference type="InterPro" id="IPR018357">
    <property type="entry name" value="Hexapep_transf_CS"/>
</dbReference>
<evidence type="ECO:0000256" key="6">
    <source>
        <dbReference type="PIRSR" id="PIRSR620019-2"/>
    </source>
</evidence>
<evidence type="ECO:0000256" key="4">
    <source>
        <dbReference type="ARBA" id="ARBA00037999"/>
    </source>
</evidence>
<protein>
    <recommendedName>
        <fullName evidence="8">PglD N-terminal domain-containing protein</fullName>
    </recommendedName>
</protein>
<feature type="site" description="Increases basicity of active site His" evidence="5">
    <location>
        <position position="146"/>
    </location>
</feature>
<keyword evidence="2" id="KW-0677">Repeat</keyword>
<proteinExistence type="inferred from homology"/>
<reference evidence="9 10" key="1">
    <citation type="submission" date="2017-09" db="EMBL/GenBank/DDBJ databases">
        <title>Depth-based differentiation of microbial function through sediment-hosted aquifers and enrichment of novel symbionts in the deep terrestrial subsurface.</title>
        <authorList>
            <person name="Probst A.J."/>
            <person name="Ladd B."/>
            <person name="Jarett J.K."/>
            <person name="Geller-Mcgrath D.E."/>
            <person name="Sieber C.M."/>
            <person name="Emerson J.B."/>
            <person name="Anantharaman K."/>
            <person name="Thomas B.C."/>
            <person name="Malmstrom R."/>
            <person name="Stieglmeier M."/>
            <person name="Klingl A."/>
            <person name="Woyke T."/>
            <person name="Ryan C.M."/>
            <person name="Banfield J.F."/>
        </authorList>
    </citation>
    <scope>NUCLEOTIDE SEQUENCE [LARGE SCALE GENOMIC DNA]</scope>
    <source>
        <strain evidence="9">CG11_big_fil_rev_8_21_14_0_20_42_13</strain>
    </source>
</reference>
<accession>A0A2H0M104</accession>
<dbReference type="Pfam" id="PF17836">
    <property type="entry name" value="PglD_N"/>
    <property type="match status" value="1"/>
</dbReference>
<evidence type="ECO:0000256" key="2">
    <source>
        <dbReference type="ARBA" id="ARBA00022737"/>
    </source>
</evidence>
<dbReference type="Pfam" id="PF01041">
    <property type="entry name" value="DegT_DnrJ_EryC1"/>
    <property type="match status" value="1"/>
</dbReference>
<dbReference type="GO" id="GO:0008483">
    <property type="term" value="F:transaminase activity"/>
    <property type="evidence" value="ECO:0007669"/>
    <property type="project" value="TreeGrafter"/>
</dbReference>
<evidence type="ECO:0000313" key="10">
    <source>
        <dbReference type="Proteomes" id="UP000229641"/>
    </source>
</evidence>
<evidence type="ECO:0000256" key="5">
    <source>
        <dbReference type="PIRSR" id="PIRSR620019-1"/>
    </source>
</evidence>
<keyword evidence="3 7" id="KW-0663">Pyridoxal phosphate</keyword>
<comment type="similarity">
    <text evidence="4 7">Belongs to the DegT/DnrJ/EryC1 family.</text>
</comment>
<dbReference type="Gene3D" id="3.90.1150.10">
    <property type="entry name" value="Aspartate Aminotransferase, domain 1"/>
    <property type="match status" value="1"/>
</dbReference>
<dbReference type="PROSITE" id="PS00101">
    <property type="entry name" value="HEXAPEP_TRANSFERASES"/>
    <property type="match status" value="1"/>
</dbReference>
<dbReference type="InterPro" id="IPR015424">
    <property type="entry name" value="PyrdxlP-dep_Trfase"/>
</dbReference>